<dbReference type="Proteomes" id="UP000202271">
    <property type="component" value="Genome"/>
</dbReference>
<keyword evidence="4" id="KW-1139">Helical capsid protein</keyword>
<keyword evidence="5" id="KW-0167">Capsid protein</keyword>
<dbReference type="Pfam" id="PF01533">
    <property type="entry name" value="Tospo_nucleocap"/>
    <property type="match status" value="1"/>
</dbReference>
<keyword evidence="7" id="KW-0694">RNA-binding</keyword>
<evidence type="ECO:0000256" key="3">
    <source>
        <dbReference type="ARBA" id="ARBA00014389"/>
    </source>
</evidence>
<gene>
    <name evidence="11" type="primary">N</name>
</gene>
<evidence type="ECO:0000313" key="11">
    <source>
        <dbReference type="EMBL" id="AER23986.1"/>
    </source>
</evidence>
<comment type="similarity">
    <text evidence="2">Belongs to the tospovirus nucleocapsid protein family.</text>
</comment>
<dbReference type="GO" id="GO:0019013">
    <property type="term" value="C:viral nucleocapsid"/>
    <property type="evidence" value="ECO:0007669"/>
    <property type="project" value="UniProtKB-KW"/>
</dbReference>
<dbReference type="RefSeq" id="YP_006468900.1">
    <property type="nucleotide sequence ID" value="NC_018071.1"/>
</dbReference>
<evidence type="ECO:0000256" key="6">
    <source>
        <dbReference type="ARBA" id="ARBA00022844"/>
    </source>
</evidence>
<dbReference type="InterPro" id="IPR002517">
    <property type="entry name" value="Tospo_nucleocap"/>
</dbReference>
<evidence type="ECO:0000313" key="12">
    <source>
        <dbReference type="Proteomes" id="UP000202271"/>
    </source>
</evidence>
<dbReference type="GO" id="GO:0003723">
    <property type="term" value="F:RNA binding"/>
    <property type="evidence" value="ECO:0007669"/>
    <property type="project" value="UniProtKB-KW"/>
</dbReference>
<evidence type="ECO:0000256" key="9">
    <source>
        <dbReference type="ARBA" id="ARBA00023274"/>
    </source>
</evidence>
<evidence type="ECO:0000256" key="8">
    <source>
        <dbReference type="ARBA" id="ARBA00023086"/>
    </source>
</evidence>
<dbReference type="GO" id="GO:0019029">
    <property type="term" value="C:helical viral capsid"/>
    <property type="evidence" value="ECO:0007669"/>
    <property type="project" value="UniProtKB-KW"/>
</dbReference>
<proteinExistence type="inferred from homology"/>
<evidence type="ECO:0000256" key="7">
    <source>
        <dbReference type="ARBA" id="ARBA00022884"/>
    </source>
</evidence>
<evidence type="ECO:0000256" key="4">
    <source>
        <dbReference type="ARBA" id="ARBA00022497"/>
    </source>
</evidence>
<dbReference type="EMBL" id="JN587268">
    <property type="protein sequence ID" value="AER23986.1"/>
    <property type="molecule type" value="Genomic_RNA"/>
</dbReference>
<comment type="subcellular location">
    <subcellularLocation>
        <location evidence="1">Virion</location>
    </subcellularLocation>
</comment>
<reference evidence="11 12" key="2">
    <citation type="journal article" date="2012" name="PLoS ONE">
        <title>Characterization of Bean Necrotic Mosaic Virus: A Member of a Novel Evolutionary Lineage within the Genus Tospovirus.</title>
        <authorList>
            <person name="Oliveira A.S."/>
            <person name="Melo F.L."/>
            <person name="Inoue-Nagata A.K."/>
            <person name="Nagata T."/>
            <person name="Kitajima E.W."/>
            <person name="Resende R.O."/>
        </authorList>
    </citation>
    <scope>NUCLEOTIDE SEQUENCE [LARGE SCALE GENOMIC DNA]</scope>
    <source>
        <strain evidence="11">TF-SP</strain>
    </source>
</reference>
<name>I3PCS9_9VIRU</name>
<dbReference type="GO" id="GO:1990904">
    <property type="term" value="C:ribonucleoprotein complex"/>
    <property type="evidence" value="ECO:0007669"/>
    <property type="project" value="UniProtKB-KW"/>
</dbReference>
<dbReference type="GeneID" id="13084122"/>
<evidence type="ECO:0000256" key="2">
    <source>
        <dbReference type="ARBA" id="ARBA00008119"/>
    </source>
</evidence>
<keyword evidence="9" id="KW-0687">Ribonucleoprotein</keyword>
<keyword evidence="6" id="KW-0946">Virion</keyword>
<evidence type="ECO:0000256" key="5">
    <source>
        <dbReference type="ARBA" id="ARBA00022561"/>
    </source>
</evidence>
<evidence type="ECO:0000256" key="1">
    <source>
        <dbReference type="ARBA" id="ARBA00004328"/>
    </source>
</evidence>
<dbReference type="OrthoDB" id="8117at10239"/>
<keyword evidence="12" id="KW-1185">Reference proteome</keyword>
<reference evidence="12" key="1">
    <citation type="journal article" date="2011" name="Virus Genes">
        <title>An RNA-dependent RNA polymerase gene of a distinct Brazilian tospovirus.</title>
        <authorList>
            <person name="de Oliveira A.S."/>
            <person name="Bertran A.G."/>
            <person name="Inoue-Nagata A.K."/>
            <person name="Nagata T."/>
            <person name="Kitajima E.W."/>
            <person name="Oliveira Resende R."/>
        </authorList>
    </citation>
    <scope>NUCLEOTIDE SEQUENCE [LARGE SCALE GENOMIC DNA]</scope>
</reference>
<evidence type="ECO:0000256" key="10">
    <source>
        <dbReference type="ARBA" id="ARBA00033344"/>
    </source>
</evidence>
<keyword evidence="8 11" id="KW-0543">Viral nucleoprotein</keyword>
<sequence length="270" mass="29831">MGSNALKLNAENLKKLLLFNDEVEFEQQSTGFKFVDFCKAHEKDKFNPTSALTFLKNRKAIYSLCKASTFNYGVYEIKKGDKATDTDFTFKRLDAFLRVKLLTHCTKIWDGTDPNAQTALCSELAKIPIVKAYGLEVSDKQKCYIAIVLGGNLSLLASLPGCEVACFALAIFQDLKKNELGIKSDFDTKDQAGRVAAVLDAKNFVFGEPENEKLKKIAGILKEMTPTRRGHAALTKYAEQLSIISGVIGVTFEMPGTSKAKESKNHGFMS</sequence>
<dbReference type="KEGG" id="vg:13084122"/>
<organism evidence="11 12">
    <name type="scientific">Bean necrotic mosaic virus</name>
    <dbReference type="NCBI Taxonomy" id="1033976"/>
    <lineage>
        <taxon>Viruses</taxon>
        <taxon>Riboviria</taxon>
        <taxon>Orthornavirae</taxon>
        <taxon>Negarnaviricota</taxon>
        <taxon>Polyploviricotina</taxon>
        <taxon>Bunyaviricetes</taxon>
        <taxon>Elliovirales</taxon>
        <taxon>Tospoviridae</taxon>
        <taxon>Orthotospovirus</taxon>
        <taxon>Orthotospovirus phaseolinecrotessellati</taxon>
    </lineage>
</organism>
<accession>I3PCS9</accession>
<protein>
    <recommendedName>
        <fullName evidence="3">Nucleoprotein</fullName>
    </recommendedName>
    <alternativeName>
        <fullName evidence="10">Nucleocapsid protein</fullName>
    </alternativeName>
</protein>